<dbReference type="GO" id="GO:0006508">
    <property type="term" value="P:proteolysis"/>
    <property type="evidence" value="ECO:0007669"/>
    <property type="project" value="UniProtKB-KW"/>
</dbReference>
<dbReference type="SUPFAM" id="SSF102712">
    <property type="entry name" value="JAB1/MPN domain"/>
    <property type="match status" value="1"/>
</dbReference>
<dbReference type="InterPro" id="IPR020891">
    <property type="entry name" value="UPF0758_CS"/>
</dbReference>
<evidence type="ECO:0000313" key="9">
    <source>
        <dbReference type="Proteomes" id="UP000321199"/>
    </source>
</evidence>
<sequence>MPLKDLPADSQPREKLLARGAAALTDAELLALLLRTGIQGKGVLQLAQELLQPAPAANGAGQRGGFGGLSGLLAASSEDLGRIKGLGPAKRAELLAVMELARRALAEQLRSRAVLDTPQAVREYLQLHLARQPHEVFALLLLDSQHRLLAYEELFRGTLTQTAVYPREVVLRALHHGAAAVVLAHNHPSGSLAPSRADEALTQTLKSALALVDVRVLDHIIVATGGALSMAERGLV</sequence>
<dbReference type="Gene3D" id="3.40.140.10">
    <property type="entry name" value="Cytidine Deaminase, domain 2"/>
    <property type="match status" value="1"/>
</dbReference>
<dbReference type="NCBIfam" id="TIGR00608">
    <property type="entry name" value="radc"/>
    <property type="match status" value="1"/>
</dbReference>
<dbReference type="InterPro" id="IPR010994">
    <property type="entry name" value="RuvA_2-like"/>
</dbReference>
<dbReference type="InterPro" id="IPR001405">
    <property type="entry name" value="UPF0758"/>
</dbReference>
<dbReference type="OrthoDB" id="9804482at2"/>
<evidence type="ECO:0000256" key="1">
    <source>
        <dbReference type="ARBA" id="ARBA00022670"/>
    </source>
</evidence>
<evidence type="ECO:0000256" key="2">
    <source>
        <dbReference type="ARBA" id="ARBA00022723"/>
    </source>
</evidence>
<dbReference type="InterPro" id="IPR037518">
    <property type="entry name" value="MPN"/>
</dbReference>
<dbReference type="KEGG" id="cof:FOZ74_10350"/>
<gene>
    <name evidence="8" type="ORF">FOZ74_10350</name>
</gene>
<dbReference type="PROSITE" id="PS50249">
    <property type="entry name" value="MPN"/>
    <property type="match status" value="1"/>
</dbReference>
<keyword evidence="4" id="KW-0862">Zinc</keyword>
<dbReference type="PROSITE" id="PS01302">
    <property type="entry name" value="UPF0758"/>
    <property type="match status" value="1"/>
</dbReference>
<keyword evidence="9" id="KW-1185">Reference proteome</keyword>
<dbReference type="Pfam" id="PF04002">
    <property type="entry name" value="RadC"/>
    <property type="match status" value="1"/>
</dbReference>
<dbReference type="InterPro" id="IPR046778">
    <property type="entry name" value="UPF0758_N"/>
</dbReference>
<dbReference type="AlphaFoldDB" id="A0A5B8RYD6"/>
<evidence type="ECO:0000259" key="7">
    <source>
        <dbReference type="PROSITE" id="PS50249"/>
    </source>
</evidence>
<name>A0A5B8RYD6_9BURK</name>
<dbReference type="EMBL" id="CP042344">
    <property type="protein sequence ID" value="QEA14560.1"/>
    <property type="molecule type" value="Genomic_DNA"/>
</dbReference>
<evidence type="ECO:0000256" key="6">
    <source>
        <dbReference type="RuleBase" id="RU003797"/>
    </source>
</evidence>
<dbReference type="GO" id="GO:0046872">
    <property type="term" value="F:metal ion binding"/>
    <property type="evidence" value="ECO:0007669"/>
    <property type="project" value="UniProtKB-KW"/>
</dbReference>
<evidence type="ECO:0000256" key="5">
    <source>
        <dbReference type="ARBA" id="ARBA00023049"/>
    </source>
</evidence>
<dbReference type="Proteomes" id="UP000321199">
    <property type="component" value="Chromosome"/>
</dbReference>
<organism evidence="8 9">
    <name type="scientific">Comamonas flocculans</name>
    <dbReference type="NCBI Taxonomy" id="2597701"/>
    <lineage>
        <taxon>Bacteria</taxon>
        <taxon>Pseudomonadati</taxon>
        <taxon>Pseudomonadota</taxon>
        <taxon>Betaproteobacteria</taxon>
        <taxon>Burkholderiales</taxon>
        <taxon>Comamonadaceae</taxon>
        <taxon>Comamonas</taxon>
    </lineage>
</organism>
<keyword evidence="1" id="KW-0645">Protease</keyword>
<dbReference type="PANTHER" id="PTHR30471:SF3">
    <property type="entry name" value="UPF0758 PROTEIN YEES-RELATED"/>
    <property type="match status" value="1"/>
</dbReference>
<evidence type="ECO:0000256" key="4">
    <source>
        <dbReference type="ARBA" id="ARBA00022833"/>
    </source>
</evidence>
<feature type="domain" description="MPN" evidence="7">
    <location>
        <begin position="114"/>
        <end position="236"/>
    </location>
</feature>
<evidence type="ECO:0000313" key="8">
    <source>
        <dbReference type="EMBL" id="QEA14560.1"/>
    </source>
</evidence>
<dbReference type="RefSeq" id="WP_146914171.1">
    <property type="nucleotide sequence ID" value="NZ_CP042344.1"/>
</dbReference>
<dbReference type="InterPro" id="IPR025657">
    <property type="entry name" value="RadC_JAB"/>
</dbReference>
<dbReference type="SUPFAM" id="SSF47781">
    <property type="entry name" value="RuvA domain 2-like"/>
    <property type="match status" value="1"/>
</dbReference>
<keyword evidence="5" id="KW-0482">Metalloprotease</keyword>
<keyword evidence="2" id="KW-0479">Metal-binding</keyword>
<evidence type="ECO:0000256" key="3">
    <source>
        <dbReference type="ARBA" id="ARBA00022801"/>
    </source>
</evidence>
<accession>A0A5B8RYD6</accession>
<keyword evidence="3" id="KW-0378">Hydrolase</keyword>
<dbReference type="GO" id="GO:0008237">
    <property type="term" value="F:metallopeptidase activity"/>
    <property type="evidence" value="ECO:0007669"/>
    <property type="project" value="UniProtKB-KW"/>
</dbReference>
<comment type="similarity">
    <text evidence="6">Belongs to the UPF0758 family.</text>
</comment>
<proteinExistence type="inferred from homology"/>
<dbReference type="PANTHER" id="PTHR30471">
    <property type="entry name" value="DNA REPAIR PROTEIN RADC"/>
    <property type="match status" value="1"/>
</dbReference>
<reference evidence="8 9" key="1">
    <citation type="submission" date="2019-07" db="EMBL/GenBank/DDBJ databases">
        <title>Complete genome sequence of Comamonas sp. NLF 7-7 isolated from livestock.</title>
        <authorList>
            <person name="Kim D.H."/>
            <person name="Kim J.G."/>
        </authorList>
    </citation>
    <scope>NUCLEOTIDE SEQUENCE [LARGE SCALE GENOMIC DNA]</scope>
    <source>
        <strain evidence="8 9">NLF 7-7</strain>
    </source>
</reference>
<dbReference type="CDD" id="cd08071">
    <property type="entry name" value="MPN_DUF2466"/>
    <property type="match status" value="1"/>
</dbReference>
<dbReference type="Pfam" id="PF20582">
    <property type="entry name" value="UPF0758_N"/>
    <property type="match status" value="1"/>
</dbReference>
<protein>
    <submittedName>
        <fullName evidence="8">JAB domain-containing protein</fullName>
    </submittedName>
</protein>
<dbReference type="NCBIfam" id="NF000642">
    <property type="entry name" value="PRK00024.1"/>
    <property type="match status" value="1"/>
</dbReference>